<keyword evidence="3" id="KW-1185">Reference proteome</keyword>
<gene>
    <name evidence="1" type="ORF">CH360_03145</name>
    <name evidence="2" type="ORF">CH373_03150</name>
</gene>
<accession>A0A2M9ZSZ8</accession>
<dbReference type="Proteomes" id="UP000231962">
    <property type="component" value="Unassembled WGS sequence"/>
</dbReference>
<reference evidence="3 4" key="1">
    <citation type="submission" date="2017-07" db="EMBL/GenBank/DDBJ databases">
        <title>Leptospira spp. isolated from tropical soils.</title>
        <authorList>
            <person name="Thibeaux R."/>
            <person name="Iraola G."/>
            <person name="Ferres I."/>
            <person name="Bierque E."/>
            <person name="Girault D."/>
            <person name="Soupe-Gilbert M.-E."/>
            <person name="Picardeau M."/>
            <person name="Goarant C."/>
        </authorList>
    </citation>
    <scope>NUCLEOTIDE SEQUENCE [LARGE SCALE GENOMIC DNA]</scope>
    <source>
        <strain evidence="2 4">FH1-B-B1</strain>
        <strain evidence="1 3">FH1-B-C1</strain>
    </source>
</reference>
<comment type="caution">
    <text evidence="2">The sequence shown here is derived from an EMBL/GenBank/DDBJ whole genome shotgun (WGS) entry which is preliminary data.</text>
</comment>
<name>A0A2M9ZSZ8_9LEPT</name>
<dbReference type="Proteomes" id="UP000231990">
    <property type="component" value="Unassembled WGS sequence"/>
</dbReference>
<dbReference type="EMBL" id="NPDZ01000001">
    <property type="protein sequence ID" value="PJZ75033.1"/>
    <property type="molecule type" value="Genomic_DNA"/>
</dbReference>
<dbReference type="AlphaFoldDB" id="A0A2M9ZSZ8"/>
<evidence type="ECO:0000313" key="4">
    <source>
        <dbReference type="Proteomes" id="UP000231990"/>
    </source>
</evidence>
<sequence length="65" mass="7545">MDDFWDKYVFVLRIGFLSIYFENNPAKSPGMGKRAHNQGTKLVSFLSKLLFRPGLDFLFKLSDLN</sequence>
<dbReference type="EMBL" id="NPDY01000001">
    <property type="protein sequence ID" value="PJZ71499.1"/>
    <property type="molecule type" value="Genomic_DNA"/>
</dbReference>
<protein>
    <submittedName>
        <fullName evidence="2">Uncharacterized protein</fullName>
    </submittedName>
</protein>
<evidence type="ECO:0000313" key="1">
    <source>
        <dbReference type="EMBL" id="PJZ71499.1"/>
    </source>
</evidence>
<evidence type="ECO:0000313" key="3">
    <source>
        <dbReference type="Proteomes" id="UP000231962"/>
    </source>
</evidence>
<evidence type="ECO:0000313" key="2">
    <source>
        <dbReference type="EMBL" id="PJZ75033.1"/>
    </source>
</evidence>
<organism evidence="2 4">
    <name type="scientific">Leptospira perolatii</name>
    <dbReference type="NCBI Taxonomy" id="2023191"/>
    <lineage>
        <taxon>Bacteria</taxon>
        <taxon>Pseudomonadati</taxon>
        <taxon>Spirochaetota</taxon>
        <taxon>Spirochaetia</taxon>
        <taxon>Leptospirales</taxon>
        <taxon>Leptospiraceae</taxon>
        <taxon>Leptospira</taxon>
    </lineage>
</organism>
<proteinExistence type="predicted"/>